<evidence type="ECO:0000313" key="2">
    <source>
        <dbReference type="EMBL" id="SFH17380.1"/>
    </source>
</evidence>
<reference evidence="3" key="1">
    <citation type="submission" date="2016-10" db="EMBL/GenBank/DDBJ databases">
        <authorList>
            <person name="Varghese N."/>
            <person name="Submissions S."/>
        </authorList>
    </citation>
    <scope>NUCLEOTIDE SEQUENCE [LARGE SCALE GENOMIC DNA]</scope>
    <source>
        <strain evidence="3">DSM 17038</strain>
    </source>
</reference>
<organism evidence="2 3">
    <name type="scientific">Desulfotruncus arcticus DSM 17038</name>
    <dbReference type="NCBI Taxonomy" id="1121424"/>
    <lineage>
        <taxon>Bacteria</taxon>
        <taxon>Bacillati</taxon>
        <taxon>Bacillota</taxon>
        <taxon>Clostridia</taxon>
        <taxon>Eubacteriales</taxon>
        <taxon>Desulfallaceae</taxon>
        <taxon>Desulfotruncus</taxon>
    </lineage>
</organism>
<gene>
    <name evidence="2" type="ORF">SAMN05660649_04138</name>
</gene>
<protein>
    <submittedName>
        <fullName evidence="2">Uncharacterized protein</fullName>
    </submittedName>
</protein>
<dbReference type="Proteomes" id="UP000199337">
    <property type="component" value="Unassembled WGS sequence"/>
</dbReference>
<dbReference type="EMBL" id="FOOX01000019">
    <property type="protein sequence ID" value="SFH17380.1"/>
    <property type="molecule type" value="Genomic_DNA"/>
</dbReference>
<name>A0A1I2XVB3_9FIRM</name>
<proteinExistence type="predicted"/>
<accession>A0A1I2XVB3</accession>
<dbReference type="AlphaFoldDB" id="A0A1I2XVB3"/>
<feature type="coiled-coil region" evidence="1">
    <location>
        <begin position="10"/>
        <end position="37"/>
    </location>
</feature>
<evidence type="ECO:0000313" key="3">
    <source>
        <dbReference type="Proteomes" id="UP000199337"/>
    </source>
</evidence>
<sequence>MLKSLFEVTLMNIEAIIEKNKEEIYKLKQQLEATSDSREKRILKRRLAQLQIEQLKYLNKLG</sequence>
<evidence type="ECO:0000256" key="1">
    <source>
        <dbReference type="SAM" id="Coils"/>
    </source>
</evidence>
<keyword evidence="3" id="KW-1185">Reference proteome</keyword>
<keyword evidence="1" id="KW-0175">Coiled coil</keyword>